<dbReference type="RefSeq" id="XP_007800993.1">
    <property type="nucleotide sequence ID" value="XM_007802802.1"/>
</dbReference>
<dbReference type="eggNOG" id="ENOG502RWXH">
    <property type="taxonomic scope" value="Eukaryota"/>
</dbReference>
<sequence length="1294" mass="145610">MHTSELEFTKLCSFLCTNSRRQIALHLRHLLQETSEKDVSRLLFTAIRLGKVQSSVSHVLLSVTKSPITLIEAIIQTHSVHLRQVGIKYLGKALRKKQWRDLWHAVGGTEGFLSLFATLSTQEVGLLSRLLKKSRNGHTEKEKAILMTELLSSLFSSNFPDAPFKNPDERLLQNRYAVIAPASSQSFVSALLSDEAHPLRQYLSTTDISLQCDHDLLQSLTLTAIFEKKSTSFNISLVLRRLCQHAPPGQSSLPGLSATMLFSLNLLREIGNGREANISTQSLLTDVVEPLLRRIQKRRRALVHLEEVLHLAIRVLQLRSAPGGPLHSLGHHKGDFSITSYNVFELDANQVLKLYQGTHEEVQPSQRWPLLHLLFLHNPKLHADIDTIEGLQRLKDVRWMFNLFLDLPKDQALPLLRNLIAVMPDTNFLAAYRARGFTIFAHPPTIQASGGDPDLLLTFLEREESGALQRVEKAITEKKRKSATSREHADRAFFAKSALHYAIASGSLAIYGETVAWARRFIRDPLTCKTLYTRSTTNTVEGIALLAGIPSDVSQCCDAIDIGRRVISANTIVSNFSQTWFEASKEPHFQSRDWQGPVELLEEVISARRDKAADLRRALKLSDDEVLDTLWLEMLKMLFEMKGKESELEGLLMHIQLPPHYLARLATEALDKLSSLSANDERTASMERKTYNLLRLLGSSDCPQLASDLVLRAVLDRPEASSWHRMLLSKSLIMRLSATNAQALLRSFATSIKLKLDAQAQRRASQSSTTKDSKPIIKVTTVKYLAQILGDSELVAPTFAVDVLSALLGSEAHLDVRIAVVESLLAMLTRCTSESSKPLASRLLSALEETIPIAGSLHERRLLSDADWIEADRTGNPPEIYDDGGIDTMPPLLNLLVQWNPSSRWRPQIVQRILLPIVKVSTATNNRWVRIFLARHAFVLDEYPPTPVKPILLAMLLSKDPGLMPASILEHWHQVVLINLNPSEEITNITRRVKADVVLHKSNEGRHWLSLFGMGTSAYQLGRFNLSRQLLSWAKSEVEDGINLLQIQHILLDQAKALLFLSDDTFEYWNRFMEDFEPRNGSYIANEDMVAWARNTRPVIENVISFVQSLRTPSWQQNPDRQPSVLPPIFHLRLWLLPYPNMTYTLTSTTGPASAQACRMFAEELASCGYSRFAAVGNNDTSAWHYAETFQHLSNAASRGCSSDLATLLVAYYLGYLNPDLKIGSTSSVMESLRLESGDLLRLDLAEKLLLDIDTRALVKESREVQQVLELVSKWKRSTNEEIRMKGIRIAKRF</sequence>
<dbReference type="GeneID" id="19243126"/>
<dbReference type="EMBL" id="KE720957">
    <property type="protein sequence ID" value="ERF73334.1"/>
    <property type="molecule type" value="Genomic_DNA"/>
</dbReference>
<proteinExistence type="predicted"/>
<evidence type="ECO:0000313" key="1">
    <source>
        <dbReference type="EMBL" id="ERF73334.1"/>
    </source>
</evidence>
<name>U1HVE7_ENDPU</name>
<organism evidence="1 2">
    <name type="scientific">Endocarpon pusillum (strain Z07020 / HMAS-L-300199)</name>
    <name type="common">Lichen-forming fungus</name>
    <dbReference type="NCBI Taxonomy" id="1263415"/>
    <lineage>
        <taxon>Eukaryota</taxon>
        <taxon>Fungi</taxon>
        <taxon>Dikarya</taxon>
        <taxon>Ascomycota</taxon>
        <taxon>Pezizomycotina</taxon>
        <taxon>Eurotiomycetes</taxon>
        <taxon>Chaetothyriomycetidae</taxon>
        <taxon>Verrucariales</taxon>
        <taxon>Verrucariaceae</taxon>
        <taxon>Endocarpon</taxon>
    </lineage>
</organism>
<gene>
    <name evidence="1" type="ORF">EPUS_08276</name>
</gene>
<dbReference type="OrthoDB" id="2549237at2759"/>
<dbReference type="HOGENOM" id="CLU_003616_1_0_1"/>
<dbReference type="OMA" id="KHWLSQF"/>
<keyword evidence="2" id="KW-1185">Reference proteome</keyword>
<evidence type="ECO:0000313" key="2">
    <source>
        <dbReference type="Proteomes" id="UP000019373"/>
    </source>
</evidence>
<accession>U1HVE7</accession>
<protein>
    <submittedName>
        <fullName evidence="1">Uncharacterized protein</fullName>
    </submittedName>
</protein>
<reference evidence="2" key="1">
    <citation type="journal article" date="2014" name="BMC Genomics">
        <title>Genome characteristics reveal the impact of lichenization on lichen-forming fungus Endocarpon pusillum Hedwig (Verrucariales, Ascomycota).</title>
        <authorList>
            <person name="Wang Y.-Y."/>
            <person name="Liu B."/>
            <person name="Zhang X.-Y."/>
            <person name="Zhou Q.-M."/>
            <person name="Zhang T."/>
            <person name="Li H."/>
            <person name="Yu Y.-F."/>
            <person name="Zhang X.-L."/>
            <person name="Hao X.-Y."/>
            <person name="Wang M."/>
            <person name="Wang L."/>
            <person name="Wei J.-C."/>
        </authorList>
    </citation>
    <scope>NUCLEOTIDE SEQUENCE [LARGE SCALE GENOMIC DNA]</scope>
    <source>
        <strain evidence="2">Z07020 / HMAS-L-300199</strain>
    </source>
</reference>
<dbReference type="Proteomes" id="UP000019373">
    <property type="component" value="Unassembled WGS sequence"/>
</dbReference>